<gene>
    <name evidence="2" type="ORF">LX78_01839</name>
</gene>
<evidence type="ECO:0000313" key="2">
    <source>
        <dbReference type="EMBL" id="PWK18533.1"/>
    </source>
</evidence>
<accession>A0A316DP48</accession>
<dbReference type="InterPro" id="IPR036271">
    <property type="entry name" value="Tet_transcr_reg_TetR-rel_C_sf"/>
</dbReference>
<name>A0A316DP48_9FLAO</name>
<evidence type="ECO:0000313" key="3">
    <source>
        <dbReference type="Proteomes" id="UP000245430"/>
    </source>
</evidence>
<dbReference type="AlphaFoldDB" id="A0A316DP48"/>
<dbReference type="Pfam" id="PF17931">
    <property type="entry name" value="TetR_C_23"/>
    <property type="match status" value="1"/>
</dbReference>
<dbReference type="Proteomes" id="UP000245430">
    <property type="component" value="Unassembled WGS sequence"/>
</dbReference>
<protein>
    <recommendedName>
        <fullName evidence="1">Tetracyclin repressor-like C-terminal domain-containing protein</fullName>
    </recommendedName>
</protein>
<organism evidence="2 3">
    <name type="scientific">Xanthomarina spongicola</name>
    <dbReference type="NCBI Taxonomy" id="570520"/>
    <lineage>
        <taxon>Bacteria</taxon>
        <taxon>Pseudomonadati</taxon>
        <taxon>Bacteroidota</taxon>
        <taxon>Flavobacteriia</taxon>
        <taxon>Flavobacteriales</taxon>
        <taxon>Flavobacteriaceae</taxon>
        <taxon>Xanthomarina</taxon>
    </lineage>
</organism>
<proteinExistence type="predicted"/>
<evidence type="ECO:0000259" key="1">
    <source>
        <dbReference type="Pfam" id="PF17931"/>
    </source>
</evidence>
<dbReference type="RefSeq" id="WP_109682355.1">
    <property type="nucleotide sequence ID" value="NZ_QGGP01000004.1"/>
</dbReference>
<keyword evidence="3" id="KW-1185">Reference proteome</keyword>
<dbReference type="SUPFAM" id="SSF48498">
    <property type="entry name" value="Tetracyclin repressor-like, C-terminal domain"/>
    <property type="match status" value="1"/>
</dbReference>
<feature type="domain" description="Tetracyclin repressor-like C-terminal" evidence="1">
    <location>
        <begin position="84"/>
        <end position="210"/>
    </location>
</feature>
<sequence>MAKKKALSNKDIMSLYMNYVLKHNKKPDTVYKFSSENKFDEQDFYMHFTSFEALEKYIFNIFFENTIGILNKSQDYNSFDSRNKLLSFYYTFFENLTANRSYVMFSLEQEKNSLKGLKKLSKLRHNFTNYIKEIDIDMIDVKQKQIDQIQQKALQESAWVQFLITLKFWMEDSSKSFEKTDIFIEKSVNTSFDILQITPLKSVIDFGKFLFKEKVNLNL</sequence>
<dbReference type="EMBL" id="QGGP01000004">
    <property type="protein sequence ID" value="PWK18533.1"/>
    <property type="molecule type" value="Genomic_DNA"/>
</dbReference>
<comment type="caution">
    <text evidence="2">The sequence shown here is derived from an EMBL/GenBank/DDBJ whole genome shotgun (WGS) entry which is preliminary data.</text>
</comment>
<dbReference type="InterPro" id="IPR041673">
    <property type="entry name" value="TetR_C_23"/>
</dbReference>
<reference evidence="2 3" key="1">
    <citation type="submission" date="2018-05" db="EMBL/GenBank/DDBJ databases">
        <title>Genomic Encyclopedia of Archaeal and Bacterial Type Strains, Phase II (KMG-II): from individual species to whole genera.</title>
        <authorList>
            <person name="Goeker M."/>
        </authorList>
    </citation>
    <scope>NUCLEOTIDE SEQUENCE [LARGE SCALE GENOMIC DNA]</scope>
    <source>
        <strain evidence="2 3">DSM 22637</strain>
    </source>
</reference>
<dbReference type="OrthoDB" id="977687at2"/>